<organism evidence="3 4">
    <name type="scientific">Araneus ventricosus</name>
    <name type="common">Orbweaver spider</name>
    <name type="synonym">Epeira ventricosa</name>
    <dbReference type="NCBI Taxonomy" id="182803"/>
    <lineage>
        <taxon>Eukaryota</taxon>
        <taxon>Metazoa</taxon>
        <taxon>Ecdysozoa</taxon>
        <taxon>Arthropoda</taxon>
        <taxon>Chelicerata</taxon>
        <taxon>Arachnida</taxon>
        <taxon>Araneae</taxon>
        <taxon>Araneomorphae</taxon>
        <taxon>Entelegynae</taxon>
        <taxon>Araneoidea</taxon>
        <taxon>Araneidae</taxon>
        <taxon>Araneus</taxon>
    </lineage>
</organism>
<sequence>MPLSLVLLLYGIQDRPPKKLHANDFICVIGHPRVQDLLQAIKIPFVTPGVGFVIGPDGFPAFLLEQEADIKSPYRLHLPPTLFRDFTVGITLMPKNPKGGFVFAVVNPTDTVVQLGLKIVSSGESTVNLTLFYTDVDMHLTSQALTTFAVPDFLGMWTRIAIRVAMNNVTLFYNCEEYASVEVRRIPKKLVFDTASTLYIGQAGPLLSGKFEVNIFFIYSKFLNNLLKPSLNLI</sequence>
<dbReference type="OrthoDB" id="10060752at2759"/>
<comment type="caution">
    <text evidence="3">The sequence shown here is derived from an EMBL/GenBank/DDBJ whole genome shotgun (WGS) entry which is preliminary data.</text>
</comment>
<proteinExistence type="predicted"/>
<dbReference type="SUPFAM" id="SSF49899">
    <property type="entry name" value="Concanavalin A-like lectins/glucanases"/>
    <property type="match status" value="1"/>
</dbReference>
<name>A0A4Y2FT32_ARAVE</name>
<dbReference type="EMBL" id="BGPR01001005">
    <property type="protein sequence ID" value="GBM42794.1"/>
    <property type="molecule type" value="Genomic_DNA"/>
</dbReference>
<keyword evidence="1" id="KW-0677">Repeat</keyword>
<evidence type="ECO:0000256" key="1">
    <source>
        <dbReference type="ARBA" id="ARBA00022737"/>
    </source>
</evidence>
<feature type="domain" description="Thrombospondin-like N-terminal" evidence="2">
    <location>
        <begin position="34"/>
        <end position="222"/>
    </location>
</feature>
<dbReference type="Proteomes" id="UP000499080">
    <property type="component" value="Unassembled WGS sequence"/>
</dbReference>
<protein>
    <submittedName>
        <fullName evidence="3">Collagen alpha-1(XV) chain</fullName>
    </submittedName>
</protein>
<keyword evidence="3" id="KW-0176">Collagen</keyword>
<dbReference type="SMART" id="SM00210">
    <property type="entry name" value="TSPN"/>
    <property type="match status" value="1"/>
</dbReference>
<keyword evidence="4" id="KW-1185">Reference proteome</keyword>
<evidence type="ECO:0000313" key="3">
    <source>
        <dbReference type="EMBL" id="GBM42794.1"/>
    </source>
</evidence>
<dbReference type="InterPro" id="IPR013320">
    <property type="entry name" value="ConA-like_dom_sf"/>
</dbReference>
<dbReference type="GO" id="GO:0005581">
    <property type="term" value="C:collagen trimer"/>
    <property type="evidence" value="ECO:0007669"/>
    <property type="project" value="UniProtKB-KW"/>
</dbReference>
<evidence type="ECO:0000259" key="2">
    <source>
        <dbReference type="SMART" id="SM00210"/>
    </source>
</evidence>
<dbReference type="Gene3D" id="2.60.120.200">
    <property type="match status" value="1"/>
</dbReference>
<gene>
    <name evidence="3" type="primary">Col15a1</name>
    <name evidence="3" type="ORF">AVEN_228570_1</name>
</gene>
<dbReference type="AlphaFoldDB" id="A0A4Y2FT32"/>
<evidence type="ECO:0000313" key="4">
    <source>
        <dbReference type="Proteomes" id="UP000499080"/>
    </source>
</evidence>
<dbReference type="InterPro" id="IPR048287">
    <property type="entry name" value="TSPN-like_N"/>
</dbReference>
<accession>A0A4Y2FT32</accession>
<reference evidence="3 4" key="1">
    <citation type="journal article" date="2019" name="Sci. Rep.">
        <title>Orb-weaving spider Araneus ventricosus genome elucidates the spidroin gene catalogue.</title>
        <authorList>
            <person name="Kono N."/>
            <person name="Nakamura H."/>
            <person name="Ohtoshi R."/>
            <person name="Moran D.A.P."/>
            <person name="Shinohara A."/>
            <person name="Yoshida Y."/>
            <person name="Fujiwara M."/>
            <person name="Mori M."/>
            <person name="Tomita M."/>
            <person name="Arakawa K."/>
        </authorList>
    </citation>
    <scope>NUCLEOTIDE SEQUENCE [LARGE SCALE GENOMIC DNA]</scope>
</reference>